<evidence type="ECO:0000256" key="1">
    <source>
        <dbReference type="SAM" id="MobiDB-lite"/>
    </source>
</evidence>
<organism evidence="2">
    <name type="scientific">Rhizophora mucronata</name>
    <name type="common">Asiatic mangrove</name>
    <dbReference type="NCBI Taxonomy" id="61149"/>
    <lineage>
        <taxon>Eukaryota</taxon>
        <taxon>Viridiplantae</taxon>
        <taxon>Streptophyta</taxon>
        <taxon>Embryophyta</taxon>
        <taxon>Tracheophyta</taxon>
        <taxon>Spermatophyta</taxon>
        <taxon>Magnoliopsida</taxon>
        <taxon>eudicotyledons</taxon>
        <taxon>Gunneridae</taxon>
        <taxon>Pentapetalae</taxon>
        <taxon>rosids</taxon>
        <taxon>fabids</taxon>
        <taxon>Malpighiales</taxon>
        <taxon>Rhizophoraceae</taxon>
        <taxon>Rhizophora</taxon>
    </lineage>
</organism>
<sequence>MQENRKLQKSKTIDENKTSTKRC</sequence>
<feature type="region of interest" description="Disordered" evidence="1">
    <location>
        <begin position="1"/>
        <end position="23"/>
    </location>
</feature>
<evidence type="ECO:0000313" key="2">
    <source>
        <dbReference type="EMBL" id="MBX71217.1"/>
    </source>
</evidence>
<protein>
    <submittedName>
        <fullName evidence="2">Uncharacterized protein</fullName>
    </submittedName>
</protein>
<reference evidence="2" key="1">
    <citation type="submission" date="2018-02" db="EMBL/GenBank/DDBJ databases">
        <title>Rhizophora mucronata_Transcriptome.</title>
        <authorList>
            <person name="Meera S.P."/>
            <person name="Sreeshan A."/>
            <person name="Augustine A."/>
        </authorList>
    </citation>
    <scope>NUCLEOTIDE SEQUENCE</scope>
    <source>
        <tissue evidence="2">Leaf</tissue>
    </source>
</reference>
<name>A0A2P2QW87_RHIMU</name>
<accession>A0A2P2QW87</accession>
<dbReference type="AlphaFoldDB" id="A0A2P2QW87"/>
<proteinExistence type="predicted"/>
<dbReference type="EMBL" id="GGEC01090733">
    <property type="protein sequence ID" value="MBX71217.1"/>
    <property type="molecule type" value="Transcribed_RNA"/>
</dbReference>